<dbReference type="PANTHER" id="PTHR23421">
    <property type="entry name" value="BETA-GALACTOSIDASE RELATED"/>
    <property type="match status" value="1"/>
</dbReference>
<dbReference type="EMBL" id="FNGF01000002">
    <property type="protein sequence ID" value="SDK89393.1"/>
    <property type="molecule type" value="Genomic_DNA"/>
</dbReference>
<dbReference type="PIRSF" id="PIRSF006336">
    <property type="entry name" value="B-gal"/>
    <property type="match status" value="1"/>
</dbReference>
<dbReference type="STRING" id="380244.SAMN05216298_1891"/>
<dbReference type="GO" id="GO:0004565">
    <property type="term" value="F:beta-galactosidase activity"/>
    <property type="evidence" value="ECO:0007669"/>
    <property type="project" value="InterPro"/>
</dbReference>
<reference evidence="9" key="1">
    <citation type="submission" date="2016-10" db="EMBL/GenBank/DDBJ databases">
        <authorList>
            <person name="Varghese N."/>
            <person name="Submissions S."/>
        </authorList>
    </citation>
    <scope>NUCLEOTIDE SEQUENCE [LARGE SCALE GENOMIC DNA]</scope>
    <source>
        <strain evidence="9">CGMCC 4.3147</strain>
    </source>
</reference>
<dbReference type="Pfam" id="PF21317">
    <property type="entry name" value="BetaGal_ABD_1"/>
    <property type="match status" value="1"/>
</dbReference>
<dbReference type="SUPFAM" id="SSF51445">
    <property type="entry name" value="(Trans)glycosidases"/>
    <property type="match status" value="1"/>
</dbReference>
<dbReference type="GO" id="GO:0005975">
    <property type="term" value="P:carbohydrate metabolic process"/>
    <property type="evidence" value="ECO:0007669"/>
    <property type="project" value="InterPro"/>
</dbReference>
<feature type="active site" description="Nucleophile" evidence="4">
    <location>
        <position position="234"/>
    </location>
</feature>
<evidence type="ECO:0000259" key="6">
    <source>
        <dbReference type="Pfam" id="PF21317"/>
    </source>
</evidence>
<dbReference type="InterPro" id="IPR026283">
    <property type="entry name" value="B-gal_1-like"/>
</dbReference>
<evidence type="ECO:0000256" key="4">
    <source>
        <dbReference type="PIRSR" id="PIRSR006336-1"/>
    </source>
</evidence>
<gene>
    <name evidence="8" type="ORF">SAMN05216298_1891</name>
</gene>
<dbReference type="Proteomes" id="UP000198662">
    <property type="component" value="Unassembled WGS sequence"/>
</dbReference>
<evidence type="ECO:0000256" key="2">
    <source>
        <dbReference type="ARBA" id="ARBA00022801"/>
    </source>
</evidence>
<feature type="domain" description="Beta-galactosidase 1-like first all-beta" evidence="6">
    <location>
        <begin position="379"/>
        <end position="471"/>
    </location>
</feature>
<dbReference type="SUPFAM" id="SSF49785">
    <property type="entry name" value="Galactose-binding domain-like"/>
    <property type="match status" value="1"/>
</dbReference>
<feature type="active site" description="Proton donor" evidence="4">
    <location>
        <position position="158"/>
    </location>
</feature>
<keyword evidence="2" id="KW-0378">Hydrolase</keyword>
<sequence length="585" mass="63402">MSRFAIGEHDFLLDGEPRRVLSGAIHYFRVHPDHWTDRIRKARLMGLNTVETYVPWNLHEVEPGSWTEEGRLDLRRFLEAVAAEGMHAIVRPGPYICAEFDNGGLPAWLFADPEVGVRRGEPRFLAAIESYLARVCAVVAPLQVDAGGPVILMQVENEYGAYGDDTEYIETLTGMFRANGITVPLTTVDQPEPWMLKRGSAPGLHMTASFGSRSDARLDVLREHQPTGPLMSSEYWDGWFDSWGTHHHTTRADEAAADLDVLLGRGASVNLYMFHGGTNFGLTSGANDKGTYLPITTSYDYDAPLDEAGRPTAKYWAFREVLGRYTDLPAEVPDPPAPAPTGEAPLLRAGALLDAARSLPELATVEVPGFAEARHDAAFLLHEKAFAAEAGVLTIGEVRDRVHVVVDGVTVGVLSRELHQRAIAIPAVAASLRLLVENQGRVNYGPRLGEDKGLVGGVRLDGKALTGWTTRAIGEGDLLALAQDAVGAGPALPGLVFARAVFEVEAEAETAADRFLDTAALGKGIAWINGFCLGRYWSRGPQRTLYVPGPVLRPGRNEAVLLELDGAPEAVLRFVAAPDLGPLEF</sequence>
<dbReference type="InterPro" id="IPR048913">
    <property type="entry name" value="BetaGal_gal-bd"/>
</dbReference>
<dbReference type="AlphaFoldDB" id="A0A1G9FMI0"/>
<evidence type="ECO:0000256" key="3">
    <source>
        <dbReference type="ARBA" id="ARBA00023295"/>
    </source>
</evidence>
<evidence type="ECO:0000313" key="9">
    <source>
        <dbReference type="Proteomes" id="UP000198662"/>
    </source>
</evidence>
<dbReference type="Gene3D" id="2.60.120.260">
    <property type="entry name" value="Galactose-binding domain-like"/>
    <property type="match status" value="2"/>
</dbReference>
<dbReference type="PRINTS" id="PR00742">
    <property type="entry name" value="GLHYDRLASE35"/>
</dbReference>
<feature type="domain" description="Glycoside hydrolase 35 catalytic" evidence="5">
    <location>
        <begin position="11"/>
        <end position="323"/>
    </location>
</feature>
<comment type="similarity">
    <text evidence="1">Belongs to the glycosyl hydrolase 35 family.</text>
</comment>
<dbReference type="InterPro" id="IPR048912">
    <property type="entry name" value="BetaGal1-like_ABD1"/>
</dbReference>
<name>A0A1G9FMI0_9ACTN</name>
<organism evidence="8 9">
    <name type="scientific">Glycomyces sambucus</name>
    <dbReference type="NCBI Taxonomy" id="380244"/>
    <lineage>
        <taxon>Bacteria</taxon>
        <taxon>Bacillati</taxon>
        <taxon>Actinomycetota</taxon>
        <taxon>Actinomycetes</taxon>
        <taxon>Glycomycetales</taxon>
        <taxon>Glycomycetaceae</taxon>
        <taxon>Glycomyces</taxon>
    </lineage>
</organism>
<evidence type="ECO:0000259" key="5">
    <source>
        <dbReference type="Pfam" id="PF01301"/>
    </source>
</evidence>
<dbReference type="Pfam" id="PF21467">
    <property type="entry name" value="BetaGal_gal-bd"/>
    <property type="match status" value="1"/>
</dbReference>
<dbReference type="RefSeq" id="WP_091046626.1">
    <property type="nucleotide sequence ID" value="NZ_FNGF01000002.1"/>
</dbReference>
<keyword evidence="3" id="KW-0326">Glycosidase</keyword>
<dbReference type="Pfam" id="PF01301">
    <property type="entry name" value="Glyco_hydro_35"/>
    <property type="match status" value="1"/>
</dbReference>
<dbReference type="InterPro" id="IPR017853">
    <property type="entry name" value="GH"/>
</dbReference>
<dbReference type="OrthoDB" id="9813184at2"/>
<evidence type="ECO:0000313" key="8">
    <source>
        <dbReference type="EMBL" id="SDK89393.1"/>
    </source>
</evidence>
<dbReference type="Gene3D" id="3.20.20.80">
    <property type="entry name" value="Glycosidases"/>
    <property type="match status" value="1"/>
</dbReference>
<evidence type="ECO:0000256" key="1">
    <source>
        <dbReference type="ARBA" id="ARBA00009809"/>
    </source>
</evidence>
<dbReference type="InterPro" id="IPR008979">
    <property type="entry name" value="Galactose-bd-like_sf"/>
</dbReference>
<protein>
    <submittedName>
        <fullName evidence="8">Beta-galactosidase</fullName>
    </submittedName>
</protein>
<dbReference type="PROSITE" id="PS01182">
    <property type="entry name" value="GLYCOSYL_HYDROL_F35"/>
    <property type="match status" value="1"/>
</dbReference>
<dbReference type="InterPro" id="IPR019801">
    <property type="entry name" value="Glyco_hydro_35_CS"/>
</dbReference>
<dbReference type="InterPro" id="IPR001944">
    <property type="entry name" value="Glycoside_Hdrlase_35"/>
</dbReference>
<feature type="domain" description="Beta-galactosidase galactose-binding" evidence="7">
    <location>
        <begin position="496"/>
        <end position="557"/>
    </location>
</feature>
<accession>A0A1G9FMI0</accession>
<evidence type="ECO:0000259" key="7">
    <source>
        <dbReference type="Pfam" id="PF21467"/>
    </source>
</evidence>
<proteinExistence type="inferred from homology"/>
<dbReference type="InterPro" id="IPR031330">
    <property type="entry name" value="Gly_Hdrlase_35_cat"/>
</dbReference>
<keyword evidence="9" id="KW-1185">Reference proteome</keyword>